<keyword evidence="2" id="KW-1185">Reference proteome</keyword>
<proteinExistence type="predicted"/>
<protein>
    <submittedName>
        <fullName evidence="1">Uncharacterized protein</fullName>
    </submittedName>
</protein>
<dbReference type="EMBL" id="BGPR01038920">
    <property type="protein sequence ID" value="GBO14814.1"/>
    <property type="molecule type" value="Genomic_DNA"/>
</dbReference>
<evidence type="ECO:0000313" key="2">
    <source>
        <dbReference type="Proteomes" id="UP000499080"/>
    </source>
</evidence>
<dbReference type="AlphaFoldDB" id="A0A4Y2URU4"/>
<sequence>MTIQILMNLNVLGLPETEKDIYAIIFTMLRNEMIGANEVCYVDFKPELLVCMKFWKKSLCVRAVCPLAILHVNIIKQEQHGTRTWDLAYGFCTELSDSHCISNEISDWGDCLISISFRLHLE</sequence>
<reference evidence="1 2" key="1">
    <citation type="journal article" date="2019" name="Sci. Rep.">
        <title>Orb-weaving spider Araneus ventricosus genome elucidates the spidroin gene catalogue.</title>
        <authorList>
            <person name="Kono N."/>
            <person name="Nakamura H."/>
            <person name="Ohtoshi R."/>
            <person name="Moran D.A.P."/>
            <person name="Shinohara A."/>
            <person name="Yoshida Y."/>
            <person name="Fujiwara M."/>
            <person name="Mori M."/>
            <person name="Tomita M."/>
            <person name="Arakawa K."/>
        </authorList>
    </citation>
    <scope>NUCLEOTIDE SEQUENCE [LARGE SCALE GENOMIC DNA]</scope>
</reference>
<organism evidence="1 2">
    <name type="scientific">Araneus ventricosus</name>
    <name type="common">Orbweaver spider</name>
    <name type="synonym">Epeira ventricosa</name>
    <dbReference type="NCBI Taxonomy" id="182803"/>
    <lineage>
        <taxon>Eukaryota</taxon>
        <taxon>Metazoa</taxon>
        <taxon>Ecdysozoa</taxon>
        <taxon>Arthropoda</taxon>
        <taxon>Chelicerata</taxon>
        <taxon>Arachnida</taxon>
        <taxon>Araneae</taxon>
        <taxon>Araneomorphae</taxon>
        <taxon>Entelegynae</taxon>
        <taxon>Araneoidea</taxon>
        <taxon>Araneidae</taxon>
        <taxon>Araneus</taxon>
    </lineage>
</organism>
<gene>
    <name evidence="1" type="ORF">AVEN_241031_1</name>
</gene>
<dbReference type="Proteomes" id="UP000499080">
    <property type="component" value="Unassembled WGS sequence"/>
</dbReference>
<accession>A0A4Y2URU4</accession>
<comment type="caution">
    <text evidence="1">The sequence shown here is derived from an EMBL/GenBank/DDBJ whole genome shotgun (WGS) entry which is preliminary data.</text>
</comment>
<name>A0A4Y2URU4_ARAVE</name>
<evidence type="ECO:0000313" key="1">
    <source>
        <dbReference type="EMBL" id="GBO14814.1"/>
    </source>
</evidence>